<organism evidence="7 8">
    <name type="scientific">Lysinibacillus irui</name>
    <dbReference type="NCBI Taxonomy" id="2998077"/>
    <lineage>
        <taxon>Bacteria</taxon>
        <taxon>Bacillati</taxon>
        <taxon>Bacillota</taxon>
        <taxon>Bacilli</taxon>
        <taxon>Bacillales</taxon>
        <taxon>Bacillaceae</taxon>
        <taxon>Lysinibacillus</taxon>
    </lineage>
</organism>
<feature type="transmembrane region" description="Helical" evidence="5">
    <location>
        <begin position="229"/>
        <end position="247"/>
    </location>
</feature>
<evidence type="ECO:0000256" key="4">
    <source>
        <dbReference type="ARBA" id="ARBA00023136"/>
    </source>
</evidence>
<feature type="transmembrane region" description="Helical" evidence="5">
    <location>
        <begin position="65"/>
        <end position="87"/>
    </location>
</feature>
<feature type="transmembrane region" description="Helical" evidence="5">
    <location>
        <begin position="191"/>
        <end position="217"/>
    </location>
</feature>
<keyword evidence="5" id="KW-0653">Protein transport</keyword>
<keyword evidence="4 5" id="KW-0472">Membrane</keyword>
<evidence type="ECO:0000313" key="7">
    <source>
        <dbReference type="EMBL" id="WDV07071.1"/>
    </source>
</evidence>
<evidence type="ECO:0000256" key="1">
    <source>
        <dbReference type="ARBA" id="ARBA00004141"/>
    </source>
</evidence>
<feature type="region of interest" description="Disordered" evidence="6">
    <location>
        <begin position="1"/>
        <end position="24"/>
    </location>
</feature>
<feature type="transmembrane region" description="Helical" evidence="5">
    <location>
        <begin position="253"/>
        <end position="270"/>
    </location>
</feature>
<keyword evidence="5" id="KW-0811">Translocation</keyword>
<accession>A0AAJ5RL75</accession>
<dbReference type="KEGG" id="liu:OU989_00845"/>
<evidence type="ECO:0000256" key="6">
    <source>
        <dbReference type="SAM" id="MobiDB-lite"/>
    </source>
</evidence>
<dbReference type="InterPro" id="IPR002033">
    <property type="entry name" value="TatC"/>
</dbReference>
<evidence type="ECO:0000313" key="8">
    <source>
        <dbReference type="Proteomes" id="UP001219585"/>
    </source>
</evidence>
<dbReference type="Proteomes" id="UP001219585">
    <property type="component" value="Chromosome"/>
</dbReference>
<gene>
    <name evidence="5 7" type="primary">tatC</name>
    <name evidence="7" type="ORF">OU989_00845</name>
</gene>
<dbReference type="AlphaFoldDB" id="A0AAJ5RL75"/>
<dbReference type="GO" id="GO:0033281">
    <property type="term" value="C:TAT protein transport complex"/>
    <property type="evidence" value="ECO:0007669"/>
    <property type="project" value="UniProtKB-UniRule"/>
</dbReference>
<dbReference type="GO" id="GO:0009977">
    <property type="term" value="F:proton motive force dependent protein transmembrane transporter activity"/>
    <property type="evidence" value="ECO:0007669"/>
    <property type="project" value="TreeGrafter"/>
</dbReference>
<dbReference type="EMBL" id="CP113527">
    <property type="protein sequence ID" value="WDV07071.1"/>
    <property type="molecule type" value="Genomic_DNA"/>
</dbReference>
<dbReference type="NCBIfam" id="TIGR00945">
    <property type="entry name" value="tatC"/>
    <property type="match status" value="1"/>
</dbReference>
<evidence type="ECO:0000256" key="2">
    <source>
        <dbReference type="ARBA" id="ARBA00022692"/>
    </source>
</evidence>
<dbReference type="Pfam" id="PF00902">
    <property type="entry name" value="TatC"/>
    <property type="match status" value="1"/>
</dbReference>
<dbReference type="GO" id="GO:0065002">
    <property type="term" value="P:intracellular protein transmembrane transport"/>
    <property type="evidence" value="ECO:0007669"/>
    <property type="project" value="TreeGrafter"/>
</dbReference>
<comment type="function">
    <text evidence="5">Part of the twin-arginine translocation (Tat) system that transports large folded proteins containing a characteristic twin-arginine motif in their signal peptide across membranes.</text>
</comment>
<reference evidence="7" key="1">
    <citation type="submission" date="2022-11" db="EMBL/GenBank/DDBJ databases">
        <title>Lysinibacillus irui.</title>
        <authorList>
            <person name="Akintayo S.O."/>
        </authorList>
    </citation>
    <scope>NUCLEOTIDE SEQUENCE</scope>
    <source>
        <strain evidence="7">IRB4-01</strain>
    </source>
</reference>
<comment type="subcellular location">
    <subcellularLocation>
        <location evidence="5">Cell membrane</location>
        <topology evidence="5">Multi-pass membrane protein</topology>
    </subcellularLocation>
    <subcellularLocation>
        <location evidence="1">Membrane</location>
        <topology evidence="1">Multi-pass membrane protein</topology>
    </subcellularLocation>
</comment>
<evidence type="ECO:0000256" key="3">
    <source>
        <dbReference type="ARBA" id="ARBA00022989"/>
    </source>
</evidence>
<proteinExistence type="inferred from homology"/>
<name>A0AAJ5RL75_9BACI</name>
<dbReference type="GO" id="GO:0043953">
    <property type="term" value="P:protein transport by the Tat complex"/>
    <property type="evidence" value="ECO:0007669"/>
    <property type="project" value="UniProtKB-UniRule"/>
</dbReference>
<protein>
    <recommendedName>
        <fullName evidence="5">Sec-independent protein translocase protein TatC</fullName>
    </recommendedName>
</protein>
<feature type="transmembrane region" description="Helical" evidence="5">
    <location>
        <begin position="107"/>
        <end position="132"/>
    </location>
</feature>
<comment type="similarity">
    <text evidence="5">Belongs to the TatC family.</text>
</comment>
<dbReference type="RefSeq" id="WP_274795230.1">
    <property type="nucleotide sequence ID" value="NZ_CP113527.1"/>
</dbReference>
<dbReference type="PANTHER" id="PTHR30371">
    <property type="entry name" value="SEC-INDEPENDENT PROTEIN TRANSLOCASE PROTEIN TATC"/>
    <property type="match status" value="1"/>
</dbReference>
<sequence length="282" mass="31786">MDPYEDGKRKYLSPLDKPETEPPPPVEALVEMPTVVVEEQEHVADEPLIPVNSIFEHLSELRKQIIKGLTVFILFFIVVFSTINIWFPFVTRGHSLIILGPLEVVKFYMTISTTLAFGLSMPFLVHFLWSFIKPGLKEEESRFLGLYAPIMLVLFLLGIAFGYFVVNPLSYSFLVSIGATNFDVMVSASEYMHFLIMTTVPLGLLFELPIVALFLSAIGVLTAESMKKIRGWSYIAMGVGSAVITPPDFISQLLVLIPMIILYEISIYLVKRIERKQIESTA</sequence>
<comment type="subunit">
    <text evidence="5">Forms a complex with TatA.</text>
</comment>
<dbReference type="HAMAP" id="MF_00902">
    <property type="entry name" value="TatC"/>
    <property type="match status" value="1"/>
</dbReference>
<keyword evidence="5" id="KW-1003">Cell membrane</keyword>
<keyword evidence="5" id="KW-0813">Transport</keyword>
<feature type="transmembrane region" description="Helical" evidence="5">
    <location>
        <begin position="144"/>
        <end position="166"/>
    </location>
</feature>
<evidence type="ECO:0000256" key="5">
    <source>
        <dbReference type="HAMAP-Rule" id="MF_00902"/>
    </source>
</evidence>
<keyword evidence="3 5" id="KW-1133">Transmembrane helix</keyword>
<dbReference type="PANTHER" id="PTHR30371:SF4">
    <property type="entry name" value="SEC-INDEPENDENT PROTEIN TRANSLOCASE PROTEIN TATCD"/>
    <property type="match status" value="1"/>
</dbReference>
<dbReference type="PRINTS" id="PR01840">
    <property type="entry name" value="TATCFAMILY"/>
</dbReference>
<keyword evidence="2 5" id="KW-0812">Transmembrane</keyword>